<dbReference type="PANTHER" id="PTHR46600:SF11">
    <property type="entry name" value="THAP DOMAIN-CONTAINING PROTEIN 10"/>
    <property type="match status" value="1"/>
</dbReference>
<accession>A0A8K0D2Q2</accession>
<proteinExistence type="predicted"/>
<evidence type="ECO:0000313" key="8">
    <source>
        <dbReference type="Proteomes" id="UP000801492"/>
    </source>
</evidence>
<dbReference type="EMBL" id="VTPC01005473">
    <property type="protein sequence ID" value="KAF2895971.1"/>
    <property type="molecule type" value="Genomic_DNA"/>
</dbReference>
<evidence type="ECO:0000313" key="7">
    <source>
        <dbReference type="EMBL" id="KAF2895971.1"/>
    </source>
</evidence>
<dbReference type="InterPro" id="IPR026516">
    <property type="entry name" value="THAP1/10"/>
</dbReference>
<evidence type="ECO:0000256" key="2">
    <source>
        <dbReference type="ARBA" id="ARBA00022771"/>
    </source>
</evidence>
<protein>
    <recommendedName>
        <fullName evidence="6">THAP-type domain-containing protein</fullName>
    </recommendedName>
</protein>
<keyword evidence="3" id="KW-0862">Zinc</keyword>
<evidence type="ECO:0000256" key="1">
    <source>
        <dbReference type="ARBA" id="ARBA00022723"/>
    </source>
</evidence>
<dbReference type="Pfam" id="PF05485">
    <property type="entry name" value="THAP"/>
    <property type="match status" value="1"/>
</dbReference>
<keyword evidence="4 5" id="KW-0238">DNA-binding</keyword>
<dbReference type="SUPFAM" id="SSF57716">
    <property type="entry name" value="Glucocorticoid receptor-like (DNA-binding domain)"/>
    <property type="match status" value="1"/>
</dbReference>
<sequence>MTPPRPRVSKTAWLHAIDLLDAMKENKTKQKRAHSKYCAVPECTNTSLKTPNKIFISIPKDNKKRISWQRAMRRAQFLSPKSHKYCCEDHFNLKEDVENYRYFTMMKDVPVRLKPGVVPHIFDCQKEGTTVRTAPSRAASLKKRLQSISTEDDFTIQKTHYLEDDKLDTTEDCDDITIKEEPLEIKTCVEVINYKGDKAEDDIKRDM</sequence>
<feature type="domain" description="THAP-type" evidence="6">
    <location>
        <begin position="34"/>
        <end position="122"/>
    </location>
</feature>
<dbReference type="InterPro" id="IPR006612">
    <property type="entry name" value="THAP_Znf"/>
</dbReference>
<evidence type="ECO:0000256" key="5">
    <source>
        <dbReference type="PROSITE-ProRule" id="PRU00309"/>
    </source>
</evidence>
<keyword evidence="1" id="KW-0479">Metal-binding</keyword>
<evidence type="ECO:0000256" key="3">
    <source>
        <dbReference type="ARBA" id="ARBA00022833"/>
    </source>
</evidence>
<keyword evidence="8" id="KW-1185">Reference proteome</keyword>
<keyword evidence="2 5" id="KW-0863">Zinc-finger</keyword>
<dbReference type="GO" id="GO:0043565">
    <property type="term" value="F:sequence-specific DNA binding"/>
    <property type="evidence" value="ECO:0007669"/>
    <property type="project" value="InterPro"/>
</dbReference>
<dbReference type="PROSITE" id="PS50950">
    <property type="entry name" value="ZF_THAP"/>
    <property type="match status" value="1"/>
</dbReference>
<gene>
    <name evidence="7" type="ORF">ILUMI_10202</name>
</gene>
<dbReference type="PANTHER" id="PTHR46600">
    <property type="entry name" value="THAP DOMAIN-CONTAINING"/>
    <property type="match status" value="1"/>
</dbReference>
<dbReference type="GO" id="GO:0008270">
    <property type="term" value="F:zinc ion binding"/>
    <property type="evidence" value="ECO:0007669"/>
    <property type="project" value="UniProtKB-KW"/>
</dbReference>
<dbReference type="SMART" id="SM00980">
    <property type="entry name" value="THAP"/>
    <property type="match status" value="1"/>
</dbReference>
<dbReference type="Proteomes" id="UP000801492">
    <property type="component" value="Unassembled WGS sequence"/>
</dbReference>
<organism evidence="7 8">
    <name type="scientific">Ignelater luminosus</name>
    <name type="common">Cucubano</name>
    <name type="synonym">Pyrophorus luminosus</name>
    <dbReference type="NCBI Taxonomy" id="2038154"/>
    <lineage>
        <taxon>Eukaryota</taxon>
        <taxon>Metazoa</taxon>
        <taxon>Ecdysozoa</taxon>
        <taxon>Arthropoda</taxon>
        <taxon>Hexapoda</taxon>
        <taxon>Insecta</taxon>
        <taxon>Pterygota</taxon>
        <taxon>Neoptera</taxon>
        <taxon>Endopterygota</taxon>
        <taxon>Coleoptera</taxon>
        <taxon>Polyphaga</taxon>
        <taxon>Elateriformia</taxon>
        <taxon>Elateroidea</taxon>
        <taxon>Elateridae</taxon>
        <taxon>Agrypninae</taxon>
        <taxon>Pyrophorini</taxon>
        <taxon>Ignelater</taxon>
    </lineage>
</organism>
<evidence type="ECO:0000256" key="4">
    <source>
        <dbReference type="ARBA" id="ARBA00023125"/>
    </source>
</evidence>
<reference evidence="7" key="1">
    <citation type="submission" date="2019-08" db="EMBL/GenBank/DDBJ databases">
        <title>The genome of the North American firefly Photinus pyralis.</title>
        <authorList>
            <consortium name="Photinus pyralis genome working group"/>
            <person name="Fallon T.R."/>
            <person name="Sander Lower S.E."/>
            <person name="Weng J.-K."/>
        </authorList>
    </citation>
    <scope>NUCLEOTIDE SEQUENCE</scope>
    <source>
        <strain evidence="7">TRF0915ILg1</strain>
        <tissue evidence="7">Whole body</tissue>
    </source>
</reference>
<dbReference type="AlphaFoldDB" id="A0A8K0D2Q2"/>
<name>A0A8K0D2Q2_IGNLU</name>
<comment type="caution">
    <text evidence="7">The sequence shown here is derived from an EMBL/GenBank/DDBJ whole genome shotgun (WGS) entry which is preliminary data.</text>
</comment>
<evidence type="ECO:0000259" key="6">
    <source>
        <dbReference type="PROSITE" id="PS50950"/>
    </source>
</evidence>
<dbReference type="OrthoDB" id="8196774at2759"/>